<dbReference type="Pfam" id="PF00153">
    <property type="entry name" value="Mito_carr"/>
    <property type="match status" value="3"/>
</dbReference>
<organism evidence="9 10">
    <name type="scientific">Pinctada imbricata</name>
    <name type="common">Atlantic pearl-oyster</name>
    <name type="synonym">Pinctada martensii</name>
    <dbReference type="NCBI Taxonomy" id="66713"/>
    <lineage>
        <taxon>Eukaryota</taxon>
        <taxon>Metazoa</taxon>
        <taxon>Spiralia</taxon>
        <taxon>Lophotrochozoa</taxon>
        <taxon>Mollusca</taxon>
        <taxon>Bivalvia</taxon>
        <taxon>Autobranchia</taxon>
        <taxon>Pteriomorphia</taxon>
        <taxon>Pterioida</taxon>
        <taxon>Pterioidea</taxon>
        <taxon>Pteriidae</taxon>
        <taxon>Pinctada</taxon>
    </lineage>
</organism>
<comment type="caution">
    <text evidence="9">The sequence shown here is derived from an EMBL/GenBank/DDBJ whole genome shotgun (WGS) entry which is preliminary data.</text>
</comment>
<evidence type="ECO:0008006" key="11">
    <source>
        <dbReference type="Google" id="ProtNLM"/>
    </source>
</evidence>
<comment type="subcellular location">
    <subcellularLocation>
        <location evidence="1">Membrane</location>
        <topology evidence="1">Multi-pass membrane protein</topology>
    </subcellularLocation>
</comment>
<dbReference type="InterPro" id="IPR023395">
    <property type="entry name" value="MCP_dom_sf"/>
</dbReference>
<dbReference type="Proteomes" id="UP001186944">
    <property type="component" value="Unassembled WGS sequence"/>
</dbReference>
<name>A0AA88YRS1_PINIB</name>
<feature type="repeat" description="Solcar" evidence="7">
    <location>
        <begin position="185"/>
        <end position="281"/>
    </location>
</feature>
<comment type="similarity">
    <text evidence="2 8">Belongs to the mitochondrial carrier (TC 2.A.29) family.</text>
</comment>
<dbReference type="EMBL" id="VSWD01000002">
    <property type="protein sequence ID" value="KAK3107142.1"/>
    <property type="molecule type" value="Genomic_DNA"/>
</dbReference>
<accession>A0AA88YRS1</accession>
<dbReference type="AlphaFoldDB" id="A0AA88YRS1"/>
<protein>
    <recommendedName>
        <fullName evidence="11">Mitochondrial thiamine pyrophosphate carrier</fullName>
    </recommendedName>
</protein>
<feature type="repeat" description="Solcar" evidence="7">
    <location>
        <begin position="11"/>
        <end position="103"/>
    </location>
</feature>
<evidence type="ECO:0000256" key="1">
    <source>
        <dbReference type="ARBA" id="ARBA00004141"/>
    </source>
</evidence>
<evidence type="ECO:0000256" key="7">
    <source>
        <dbReference type="PROSITE-ProRule" id="PRU00282"/>
    </source>
</evidence>
<dbReference type="InterPro" id="IPR002067">
    <property type="entry name" value="MCP"/>
</dbReference>
<keyword evidence="5" id="KW-0677">Repeat</keyword>
<evidence type="ECO:0000256" key="5">
    <source>
        <dbReference type="ARBA" id="ARBA00022737"/>
    </source>
</evidence>
<gene>
    <name evidence="9" type="ORF">FSP39_008025</name>
</gene>
<evidence type="ECO:0000256" key="2">
    <source>
        <dbReference type="ARBA" id="ARBA00006375"/>
    </source>
</evidence>
<evidence type="ECO:0000313" key="10">
    <source>
        <dbReference type="Proteomes" id="UP001186944"/>
    </source>
</evidence>
<keyword evidence="4 7" id="KW-0812">Transmembrane</keyword>
<sequence>MVGFTPDTVQLSSSEHAVAGAVSGGVSRALFQPLDVLKIRFQLQVAPIRKHGPSMYTGIIQATSRIVTEEGVTALWKGHIPAQILSVLYGLVQFTTFEISTKLVWLSCPEEFTTTYRPLTHAMCGAAAGCVSTLAIQPVDVMRTRFISQKHIKVYQNLYTGVRAVLHQEGVRSLYRGLLPAVSITCLSESVVCGFSAGVVSKTIIYPLDVIKKRLQVQGFKEEARAEFGVVRTYTGLRHCFTSIVKEEGILGLYKGLSPSLLKSGIVAASNFLIYDQVCELLKLRHSRR</sequence>
<evidence type="ECO:0000256" key="8">
    <source>
        <dbReference type="RuleBase" id="RU000488"/>
    </source>
</evidence>
<reference evidence="9" key="1">
    <citation type="submission" date="2019-08" db="EMBL/GenBank/DDBJ databases">
        <title>The improved chromosome-level genome for the pearl oyster Pinctada fucata martensii using PacBio sequencing and Hi-C.</title>
        <authorList>
            <person name="Zheng Z."/>
        </authorList>
    </citation>
    <scope>NUCLEOTIDE SEQUENCE</scope>
    <source>
        <strain evidence="9">ZZ-2019</strain>
        <tissue evidence="9">Adductor muscle</tissue>
    </source>
</reference>
<evidence type="ECO:0000256" key="3">
    <source>
        <dbReference type="ARBA" id="ARBA00022448"/>
    </source>
</evidence>
<evidence type="ECO:0000256" key="6">
    <source>
        <dbReference type="ARBA" id="ARBA00023136"/>
    </source>
</evidence>
<dbReference type="PROSITE" id="PS50920">
    <property type="entry name" value="SOLCAR"/>
    <property type="match status" value="3"/>
</dbReference>
<evidence type="ECO:0000256" key="4">
    <source>
        <dbReference type="ARBA" id="ARBA00022692"/>
    </source>
</evidence>
<dbReference type="InterPro" id="IPR018108">
    <property type="entry name" value="MCP_transmembrane"/>
</dbReference>
<proteinExistence type="inferred from homology"/>
<dbReference type="PANTHER" id="PTHR24089">
    <property type="entry name" value="SOLUTE CARRIER FAMILY 25"/>
    <property type="match status" value="1"/>
</dbReference>
<dbReference type="SUPFAM" id="SSF103506">
    <property type="entry name" value="Mitochondrial carrier"/>
    <property type="match status" value="1"/>
</dbReference>
<feature type="repeat" description="Solcar" evidence="7">
    <location>
        <begin position="116"/>
        <end position="182"/>
    </location>
</feature>
<keyword evidence="3 8" id="KW-0813">Transport</keyword>
<evidence type="ECO:0000313" key="9">
    <source>
        <dbReference type="EMBL" id="KAK3107142.1"/>
    </source>
</evidence>
<dbReference type="GO" id="GO:0016020">
    <property type="term" value="C:membrane"/>
    <property type="evidence" value="ECO:0007669"/>
    <property type="project" value="UniProtKB-SubCell"/>
</dbReference>
<dbReference type="GO" id="GO:0055085">
    <property type="term" value="P:transmembrane transport"/>
    <property type="evidence" value="ECO:0007669"/>
    <property type="project" value="InterPro"/>
</dbReference>
<dbReference type="Gene3D" id="1.50.40.10">
    <property type="entry name" value="Mitochondrial carrier domain"/>
    <property type="match status" value="2"/>
</dbReference>
<dbReference type="PRINTS" id="PR00926">
    <property type="entry name" value="MITOCARRIER"/>
</dbReference>
<keyword evidence="10" id="KW-1185">Reference proteome</keyword>
<keyword evidence="6 7" id="KW-0472">Membrane</keyword>